<proteinExistence type="predicted"/>
<sequence length="161" mass="17778">MVEVTESIFSKISAGDLKKGNILVLRENGYTYVKVGDISKCKTGKHGSAKALISGTNIKTTKGYEGTFSVSAGVEIAKPVKTMWIVMDIDEDDDCIYVEPNVKGGSAEMDTLQGNQINRDDVEKIYREYREMGSGDQLLIYTLMCPELILIDDIRVVKDGK</sequence>
<evidence type="ECO:0000259" key="1">
    <source>
        <dbReference type="Pfam" id="PF21485"/>
    </source>
</evidence>
<feature type="domain" description="Translation initiation factor 5A-like N-terminal" evidence="1">
    <location>
        <begin position="12"/>
        <end position="68"/>
    </location>
</feature>
<reference evidence="3" key="1">
    <citation type="journal article" date="2013" name="PLoS Genet.">
        <title>The genome of Spraguea lophii and the basis of host-microsporidian interactions.</title>
        <authorList>
            <person name="Campbell S.E."/>
            <person name="Williams T.A."/>
            <person name="Yousuf A."/>
            <person name="Soanes D.M."/>
            <person name="Paszkiewicz K.H."/>
            <person name="Williams B.A.P."/>
        </authorList>
    </citation>
    <scope>NUCLEOTIDE SEQUENCE [LARGE SCALE GENOMIC DNA]</scope>
    <source>
        <strain evidence="3">42_110</strain>
    </source>
</reference>
<dbReference type="GO" id="GO:0045905">
    <property type="term" value="P:positive regulation of translational termination"/>
    <property type="evidence" value="ECO:0007669"/>
    <property type="project" value="InterPro"/>
</dbReference>
<dbReference type="GO" id="GO:0045901">
    <property type="term" value="P:positive regulation of translational elongation"/>
    <property type="evidence" value="ECO:0007669"/>
    <property type="project" value="InterPro"/>
</dbReference>
<name>S7XTW4_SPRLO</name>
<protein>
    <submittedName>
        <fullName evidence="2">Translation initiation factor eIF-5A</fullName>
    </submittedName>
</protein>
<dbReference type="OMA" id="EDCIYAD"/>
<evidence type="ECO:0000313" key="3">
    <source>
        <dbReference type="Proteomes" id="UP000014978"/>
    </source>
</evidence>
<dbReference type="GO" id="GO:0003723">
    <property type="term" value="F:RNA binding"/>
    <property type="evidence" value="ECO:0007669"/>
    <property type="project" value="InterPro"/>
</dbReference>
<dbReference type="EMBL" id="ATCN01000298">
    <property type="protein sequence ID" value="EPR79328.1"/>
    <property type="molecule type" value="Genomic_DNA"/>
</dbReference>
<dbReference type="InterPro" id="IPR019769">
    <property type="entry name" value="Trans_elong_IF5A_hypusine_site"/>
</dbReference>
<comment type="caution">
    <text evidence="2">The sequence shown here is derived from an EMBL/GenBank/DDBJ whole genome shotgun (WGS) entry which is preliminary data.</text>
</comment>
<organism evidence="2 3">
    <name type="scientific">Spraguea lophii (strain 42_110)</name>
    <name type="common">Microsporidian parasite</name>
    <dbReference type="NCBI Taxonomy" id="1358809"/>
    <lineage>
        <taxon>Eukaryota</taxon>
        <taxon>Fungi</taxon>
        <taxon>Fungi incertae sedis</taxon>
        <taxon>Microsporidia</taxon>
        <taxon>Spragueidae</taxon>
        <taxon>Spraguea</taxon>
    </lineage>
</organism>
<dbReference type="PROSITE" id="PS00302">
    <property type="entry name" value="IF5A_HYPUSINE"/>
    <property type="match status" value="1"/>
</dbReference>
<dbReference type="Gene3D" id="2.30.30.30">
    <property type="match status" value="1"/>
</dbReference>
<dbReference type="OrthoDB" id="9975114at2759"/>
<dbReference type="AlphaFoldDB" id="S7XTW4"/>
<dbReference type="HOGENOM" id="CLU_1644819_0_0_1"/>
<keyword evidence="3" id="KW-1185">Reference proteome</keyword>
<dbReference type="InterPro" id="IPR008991">
    <property type="entry name" value="Translation_prot_SH3-like_sf"/>
</dbReference>
<dbReference type="SUPFAM" id="SSF50104">
    <property type="entry name" value="Translation proteins SH3-like domain"/>
    <property type="match status" value="1"/>
</dbReference>
<keyword evidence="2" id="KW-0396">Initiation factor</keyword>
<dbReference type="Pfam" id="PF21485">
    <property type="entry name" value="IF5A-like_N"/>
    <property type="match status" value="1"/>
</dbReference>
<dbReference type="GO" id="GO:0003746">
    <property type="term" value="F:translation elongation factor activity"/>
    <property type="evidence" value="ECO:0007669"/>
    <property type="project" value="InterPro"/>
</dbReference>
<dbReference type="GO" id="GO:0003743">
    <property type="term" value="F:translation initiation factor activity"/>
    <property type="evidence" value="ECO:0007669"/>
    <property type="project" value="UniProtKB-KW"/>
</dbReference>
<dbReference type="VEuPathDB" id="MicrosporidiaDB:SLOPH_1982"/>
<dbReference type="GO" id="GO:0043022">
    <property type="term" value="F:ribosome binding"/>
    <property type="evidence" value="ECO:0007669"/>
    <property type="project" value="InterPro"/>
</dbReference>
<dbReference type="InterPro" id="IPR048670">
    <property type="entry name" value="IF5A-like_N"/>
</dbReference>
<keyword evidence="2" id="KW-0648">Protein biosynthesis</keyword>
<dbReference type="InterPro" id="IPR014722">
    <property type="entry name" value="Rib_uL2_dom2"/>
</dbReference>
<dbReference type="InParanoid" id="S7XTW4"/>
<dbReference type="Proteomes" id="UP000014978">
    <property type="component" value="Unassembled WGS sequence"/>
</dbReference>
<accession>S7XTW4</accession>
<evidence type="ECO:0000313" key="2">
    <source>
        <dbReference type="EMBL" id="EPR79328.1"/>
    </source>
</evidence>
<gene>
    <name evidence="2" type="ORF">SLOPH_1982</name>
</gene>